<feature type="transmembrane region" description="Helical" evidence="7">
    <location>
        <begin position="114"/>
        <end position="132"/>
    </location>
</feature>
<keyword evidence="10" id="KW-1185">Reference proteome</keyword>
<feature type="transmembrane region" description="Helical" evidence="7">
    <location>
        <begin position="91"/>
        <end position="108"/>
    </location>
</feature>
<dbReference type="GO" id="GO:0005886">
    <property type="term" value="C:plasma membrane"/>
    <property type="evidence" value="ECO:0007669"/>
    <property type="project" value="UniProtKB-SubCell"/>
</dbReference>
<evidence type="ECO:0000256" key="2">
    <source>
        <dbReference type="ARBA" id="ARBA00022475"/>
    </source>
</evidence>
<proteinExistence type="predicted"/>
<reference evidence="9 10" key="2">
    <citation type="submission" date="2016-08" db="EMBL/GenBank/DDBJ databases">
        <title>Pervasive Adenine N6-methylation of Active Genes in Fungi.</title>
        <authorList>
            <consortium name="DOE Joint Genome Institute"/>
            <person name="Mondo S.J."/>
            <person name="Dannebaum R.O."/>
            <person name="Kuo R.C."/>
            <person name="Labutti K."/>
            <person name="Haridas S."/>
            <person name="Kuo A."/>
            <person name="Salamov A."/>
            <person name="Ahrendt S.R."/>
            <person name="Lipzen A."/>
            <person name="Sullivan W."/>
            <person name="Andreopoulos W.B."/>
            <person name="Clum A."/>
            <person name="Lindquist E."/>
            <person name="Daum C."/>
            <person name="Ramamoorthy G.K."/>
            <person name="Gryganskyi A."/>
            <person name="Culley D."/>
            <person name="Magnuson J.K."/>
            <person name="James T.Y."/>
            <person name="O'Malley M.A."/>
            <person name="Stajich J.E."/>
            <person name="Spatafora J.W."/>
            <person name="Visel A."/>
            <person name="Grigoriev I.V."/>
        </authorList>
    </citation>
    <scope>NUCLEOTIDE SEQUENCE [LARGE SCALE GENOMIC DNA]</scope>
    <source>
        <strain evidence="10">finn</strain>
    </source>
</reference>
<accession>A0A1Y1VCQ5</accession>
<reference evidence="9 10" key="1">
    <citation type="submission" date="2016-08" db="EMBL/GenBank/DDBJ databases">
        <title>Genomes of anaerobic fungi encode conserved fungal cellulosomes for biomass hydrolysis.</title>
        <authorList>
            <consortium name="DOE Joint Genome Institute"/>
            <person name="Haitjema C.H."/>
            <person name="Gilmore S.P."/>
            <person name="Henske J.K."/>
            <person name="Solomon K.V."/>
            <person name="De Groot R."/>
            <person name="Kuo A."/>
            <person name="Mondo S.J."/>
            <person name="Salamov A.A."/>
            <person name="Labutti K."/>
            <person name="Zhao Z."/>
            <person name="Chiniquy J."/>
            <person name="Barry K."/>
            <person name="Brewer H.M."/>
            <person name="Purvine S.O."/>
            <person name="Wright A.T."/>
            <person name="Boxma B."/>
            <person name="Van Alen T."/>
            <person name="Hackstein J.H."/>
            <person name="Baker S.E."/>
            <person name="Grigoriev I.V."/>
            <person name="O'Malley M.A."/>
        </authorList>
    </citation>
    <scope>NUCLEOTIDE SEQUENCE [LARGE SCALE GENOMIC DNA]</scope>
    <source>
        <strain evidence="10">finn</strain>
    </source>
</reference>
<feature type="transmembrane region" description="Helical" evidence="7">
    <location>
        <begin position="248"/>
        <end position="268"/>
    </location>
</feature>
<protein>
    <submittedName>
        <fullName evidence="9">Transporter Na+/H+ antiporter family</fullName>
    </submittedName>
</protein>
<evidence type="ECO:0000256" key="5">
    <source>
        <dbReference type="ARBA" id="ARBA00023136"/>
    </source>
</evidence>
<feature type="transmembrane region" description="Helical" evidence="7">
    <location>
        <begin position="405"/>
        <end position="422"/>
    </location>
</feature>
<dbReference type="Pfam" id="PF03553">
    <property type="entry name" value="Na_H_antiporter"/>
    <property type="match status" value="2"/>
</dbReference>
<dbReference type="Proteomes" id="UP000193719">
    <property type="component" value="Unassembled WGS sequence"/>
</dbReference>
<keyword evidence="4 7" id="KW-1133">Transmembrane helix</keyword>
<feature type="region of interest" description="Disordered" evidence="6">
    <location>
        <begin position="273"/>
        <end position="295"/>
    </location>
</feature>
<comment type="caution">
    <text evidence="9">The sequence shown here is derived from an EMBL/GenBank/DDBJ whole genome shotgun (WGS) entry which is preliminary data.</text>
</comment>
<keyword evidence="5 7" id="KW-0472">Membrane</keyword>
<dbReference type="OrthoDB" id="5593520at2759"/>
<feature type="transmembrane region" description="Helical" evidence="7">
    <location>
        <begin position="195"/>
        <end position="218"/>
    </location>
</feature>
<dbReference type="PANTHER" id="PTHR43478:SF1">
    <property type="entry name" value="NA+_H+ ANTIPORTER NHAC-LIKE C-TERMINAL DOMAIN-CONTAINING PROTEIN"/>
    <property type="match status" value="1"/>
</dbReference>
<keyword evidence="2" id="KW-1003">Cell membrane</keyword>
<evidence type="ECO:0000256" key="4">
    <source>
        <dbReference type="ARBA" id="ARBA00022989"/>
    </source>
</evidence>
<feature type="transmembrane region" description="Helical" evidence="7">
    <location>
        <begin position="442"/>
        <end position="463"/>
    </location>
</feature>
<evidence type="ECO:0000313" key="10">
    <source>
        <dbReference type="Proteomes" id="UP000193719"/>
    </source>
</evidence>
<feature type="transmembrane region" description="Helical" evidence="7">
    <location>
        <begin position="307"/>
        <end position="327"/>
    </location>
</feature>
<comment type="subcellular location">
    <subcellularLocation>
        <location evidence="1">Cell membrane</location>
        <topology evidence="1">Multi-pass membrane protein</topology>
    </subcellularLocation>
</comment>
<evidence type="ECO:0000256" key="1">
    <source>
        <dbReference type="ARBA" id="ARBA00004651"/>
    </source>
</evidence>
<evidence type="ECO:0000256" key="7">
    <source>
        <dbReference type="SAM" id="Phobius"/>
    </source>
</evidence>
<feature type="transmembrane region" description="Helical" evidence="7">
    <location>
        <begin position="530"/>
        <end position="548"/>
    </location>
</feature>
<dbReference type="PANTHER" id="PTHR43478">
    <property type="entry name" value="NA+/H+ ANTIPORTER-RELATED"/>
    <property type="match status" value="1"/>
</dbReference>
<sequence length="627" mass="68139">MNVKKLVIAISTTVITVAAMFIISLIITKAPEPEPTPEGEEEKKYTRYRLLSILPPLVAIILAFITKQTILSLFIGVLVGEFMVSVENLNIVSSLVNAFLAMASTIVSKMSDNWNAGIVLQCLLIGGIIQLVTKMGGAKALANKLAKYANTPRKAQIVTEIIGLLVFFDDYANSLIVGPIMRPVMTKLKISKEKLAFIVDATAAPVAGIAIVSTWIGLEISLISDGYKSIGQDVSGFGVFLKTIPFRFYNILILIFVAMSSLTLREFGPMKKAERRARKSEDDNEKEQKLSSEFEEAKPKEGVKLSIWNAIIPIGTLIIGALIAFYWSGYTTIIDDKENEHYDLMKNSPVSFKGIFEALSASDASVALFQSALLASIVGILMAVIQKIMTVEEAINEWINGMKTIVITGVILLLAWSLGGVIGELGTAQFLVNILKNAIPKFILPTIIFILSAIISFATGTSYGTMGILMPLTIPLAWAVNANDGYVVTCTSGVLTGAIFGDHCSPISDTTILSSMGTGCNHIDHVQTQIYYALYVAVISIVIGYIPAGFGIPWYISIPVAIVVMYIGLRLIGEKVPFENESEILNKSDETLATINNEIDNGLNKKDNIIDISEAYSEANKPIRKED</sequence>
<feature type="transmembrane region" description="Helical" evidence="7">
    <location>
        <begin position="554"/>
        <end position="572"/>
    </location>
</feature>
<evidence type="ECO:0000313" key="9">
    <source>
        <dbReference type="EMBL" id="ORX52242.1"/>
    </source>
</evidence>
<dbReference type="AlphaFoldDB" id="A0A1Y1VCQ5"/>
<evidence type="ECO:0000259" key="8">
    <source>
        <dbReference type="Pfam" id="PF03553"/>
    </source>
</evidence>
<feature type="compositionally biased region" description="Basic and acidic residues" evidence="6">
    <location>
        <begin position="286"/>
        <end position="295"/>
    </location>
</feature>
<feature type="transmembrane region" description="Helical" evidence="7">
    <location>
        <begin position="7"/>
        <end position="27"/>
    </location>
</feature>
<evidence type="ECO:0000256" key="3">
    <source>
        <dbReference type="ARBA" id="ARBA00022692"/>
    </source>
</evidence>
<feature type="domain" description="Na+/H+ antiporter NhaC-like C-terminal" evidence="8">
    <location>
        <begin position="6"/>
        <end position="206"/>
    </location>
</feature>
<evidence type="ECO:0000256" key="6">
    <source>
        <dbReference type="SAM" id="MobiDB-lite"/>
    </source>
</evidence>
<dbReference type="EMBL" id="MCFH01000016">
    <property type="protein sequence ID" value="ORX52242.1"/>
    <property type="molecule type" value="Genomic_DNA"/>
</dbReference>
<dbReference type="InterPro" id="IPR018461">
    <property type="entry name" value="Na/H_Antiport_NhaC-like_C"/>
</dbReference>
<organism evidence="9 10">
    <name type="scientific">Piromyces finnis</name>
    <dbReference type="NCBI Taxonomy" id="1754191"/>
    <lineage>
        <taxon>Eukaryota</taxon>
        <taxon>Fungi</taxon>
        <taxon>Fungi incertae sedis</taxon>
        <taxon>Chytridiomycota</taxon>
        <taxon>Chytridiomycota incertae sedis</taxon>
        <taxon>Neocallimastigomycetes</taxon>
        <taxon>Neocallimastigales</taxon>
        <taxon>Neocallimastigaceae</taxon>
        <taxon>Piromyces</taxon>
    </lineage>
</organism>
<name>A0A1Y1VCQ5_9FUNG</name>
<feature type="domain" description="Na+/H+ antiporter NhaC-like C-terminal" evidence="8">
    <location>
        <begin position="212"/>
        <end position="549"/>
    </location>
</feature>
<feature type="transmembrane region" description="Helical" evidence="7">
    <location>
        <begin position="366"/>
        <end position="385"/>
    </location>
</feature>
<feature type="transmembrane region" description="Helical" evidence="7">
    <location>
        <begin position="53"/>
        <end position="79"/>
    </location>
</feature>
<keyword evidence="3 7" id="KW-0812">Transmembrane</keyword>
<gene>
    <name evidence="9" type="ORF">BCR36DRAFT_397012</name>
</gene>
<dbReference type="STRING" id="1754191.A0A1Y1VCQ5"/>